<feature type="compositionally biased region" description="Low complexity" evidence="5">
    <location>
        <begin position="224"/>
        <end position="236"/>
    </location>
</feature>
<dbReference type="GO" id="GO:0008270">
    <property type="term" value="F:zinc ion binding"/>
    <property type="evidence" value="ECO:0007669"/>
    <property type="project" value="UniProtKB-KW"/>
</dbReference>
<dbReference type="Pfam" id="PF00789">
    <property type="entry name" value="UBX"/>
    <property type="match status" value="1"/>
</dbReference>
<dbReference type="SUPFAM" id="SSF54236">
    <property type="entry name" value="Ubiquitin-like"/>
    <property type="match status" value="1"/>
</dbReference>
<proteinExistence type="predicted"/>
<evidence type="ECO:0000256" key="4">
    <source>
        <dbReference type="PROSITE-ProRule" id="PRU00042"/>
    </source>
</evidence>
<comment type="subcellular location">
    <subcellularLocation>
        <location evidence="1">Cytoplasm</location>
    </subcellularLocation>
</comment>
<accession>A0AA40KDM8</accession>
<keyword evidence="3" id="KW-0175">Coiled coil</keyword>
<dbReference type="GO" id="GO:0005634">
    <property type="term" value="C:nucleus"/>
    <property type="evidence" value="ECO:0007669"/>
    <property type="project" value="TreeGrafter"/>
</dbReference>
<dbReference type="Pfam" id="PF22562">
    <property type="entry name" value="UBA_7"/>
    <property type="match status" value="1"/>
</dbReference>
<feature type="domain" description="C2H2-type" evidence="7">
    <location>
        <begin position="80"/>
        <end position="109"/>
    </location>
</feature>
<dbReference type="AlphaFoldDB" id="A0AA40KDM8"/>
<dbReference type="InterPro" id="IPR029071">
    <property type="entry name" value="Ubiquitin-like_domsf"/>
</dbReference>
<dbReference type="Gene3D" id="1.10.8.10">
    <property type="entry name" value="DNA helicase RuvA subunit, C-terminal domain"/>
    <property type="match status" value="1"/>
</dbReference>
<evidence type="ECO:0000313" key="8">
    <source>
        <dbReference type="EMBL" id="KAK0755011.1"/>
    </source>
</evidence>
<dbReference type="EMBL" id="JAUKUD010000001">
    <property type="protein sequence ID" value="KAK0755011.1"/>
    <property type="molecule type" value="Genomic_DNA"/>
</dbReference>
<dbReference type="PROSITE" id="PS50033">
    <property type="entry name" value="UBX"/>
    <property type="match status" value="1"/>
</dbReference>
<dbReference type="SMART" id="SM00166">
    <property type="entry name" value="UBX"/>
    <property type="match status" value="1"/>
</dbReference>
<dbReference type="PANTHER" id="PTHR46340">
    <property type="entry name" value="UBX DOMAIN-CONTAINING PROTEIN 1"/>
    <property type="match status" value="1"/>
</dbReference>
<dbReference type="CDD" id="cd01767">
    <property type="entry name" value="UBX"/>
    <property type="match status" value="1"/>
</dbReference>
<name>A0AA40KDM8_9PEZI</name>
<dbReference type="PROSITE" id="PS00028">
    <property type="entry name" value="ZINC_FINGER_C2H2_1"/>
    <property type="match status" value="1"/>
</dbReference>
<feature type="region of interest" description="Disordered" evidence="5">
    <location>
        <begin position="137"/>
        <end position="236"/>
    </location>
</feature>
<dbReference type="Proteomes" id="UP001172155">
    <property type="component" value="Unassembled WGS sequence"/>
</dbReference>
<organism evidence="8 9">
    <name type="scientific">Schizothecium vesticola</name>
    <dbReference type="NCBI Taxonomy" id="314040"/>
    <lineage>
        <taxon>Eukaryota</taxon>
        <taxon>Fungi</taxon>
        <taxon>Dikarya</taxon>
        <taxon>Ascomycota</taxon>
        <taxon>Pezizomycotina</taxon>
        <taxon>Sordariomycetes</taxon>
        <taxon>Sordariomycetidae</taxon>
        <taxon>Sordariales</taxon>
        <taxon>Schizotheciaceae</taxon>
        <taxon>Schizothecium</taxon>
    </lineage>
</organism>
<dbReference type="GO" id="GO:0032435">
    <property type="term" value="P:negative regulation of proteasomal ubiquitin-dependent protein catabolic process"/>
    <property type="evidence" value="ECO:0007669"/>
    <property type="project" value="TreeGrafter"/>
</dbReference>
<dbReference type="SUPFAM" id="SSF46934">
    <property type="entry name" value="UBA-like"/>
    <property type="match status" value="1"/>
</dbReference>
<feature type="region of interest" description="Disordered" evidence="5">
    <location>
        <begin position="52"/>
        <end position="74"/>
    </location>
</feature>
<evidence type="ECO:0000259" key="6">
    <source>
        <dbReference type="PROSITE" id="PS50033"/>
    </source>
</evidence>
<reference evidence="8" key="1">
    <citation type="submission" date="2023-06" db="EMBL/GenBank/DDBJ databases">
        <title>Genome-scale phylogeny and comparative genomics of the fungal order Sordariales.</title>
        <authorList>
            <consortium name="Lawrence Berkeley National Laboratory"/>
            <person name="Hensen N."/>
            <person name="Bonometti L."/>
            <person name="Westerberg I."/>
            <person name="Brannstrom I.O."/>
            <person name="Guillou S."/>
            <person name="Cros-Aarteil S."/>
            <person name="Calhoun S."/>
            <person name="Haridas S."/>
            <person name="Kuo A."/>
            <person name="Mondo S."/>
            <person name="Pangilinan J."/>
            <person name="Riley R."/>
            <person name="LaButti K."/>
            <person name="Andreopoulos B."/>
            <person name="Lipzen A."/>
            <person name="Chen C."/>
            <person name="Yanf M."/>
            <person name="Daum C."/>
            <person name="Ng V."/>
            <person name="Clum A."/>
            <person name="Steindorff A."/>
            <person name="Ohm R."/>
            <person name="Martin F."/>
            <person name="Silar P."/>
            <person name="Natvig D."/>
            <person name="Lalanne C."/>
            <person name="Gautier V."/>
            <person name="Ament-velasquez S.L."/>
            <person name="Kruys A."/>
            <person name="Hutchinson M.I."/>
            <person name="Powell A.J."/>
            <person name="Barry K."/>
            <person name="Miller A.N."/>
            <person name="Grigoriev I.V."/>
            <person name="Debuchy R."/>
            <person name="Gladieux P."/>
            <person name="Thoren M.H."/>
            <person name="Johannesson H."/>
        </authorList>
    </citation>
    <scope>NUCLEOTIDE SEQUENCE</scope>
    <source>
        <strain evidence="8">SMH3187-1</strain>
    </source>
</reference>
<evidence type="ECO:0000256" key="2">
    <source>
        <dbReference type="ARBA" id="ARBA00022490"/>
    </source>
</evidence>
<dbReference type="Gene3D" id="3.10.20.90">
    <property type="entry name" value="Phosphatidylinositol 3-kinase Catalytic Subunit, Chain A, domain 1"/>
    <property type="match status" value="1"/>
</dbReference>
<protein>
    <submittedName>
        <fullName evidence="8">Ubiquitin-related domain-containing protein</fullName>
    </submittedName>
</protein>
<gene>
    <name evidence="8" type="ORF">B0T18DRAFT_400490</name>
</gene>
<keyword evidence="4" id="KW-0479">Metal-binding</keyword>
<dbReference type="PANTHER" id="PTHR46340:SF1">
    <property type="entry name" value="UBX DOMAIN-CONTAINING PROTEIN 1"/>
    <property type="match status" value="1"/>
</dbReference>
<dbReference type="PROSITE" id="PS50157">
    <property type="entry name" value="ZINC_FINGER_C2H2_2"/>
    <property type="match status" value="1"/>
</dbReference>
<keyword evidence="2" id="KW-0963">Cytoplasm</keyword>
<dbReference type="GO" id="GO:0036435">
    <property type="term" value="F:K48-linked polyubiquitin modification-dependent protein binding"/>
    <property type="evidence" value="ECO:0007669"/>
    <property type="project" value="TreeGrafter"/>
</dbReference>
<dbReference type="GO" id="GO:1903094">
    <property type="term" value="P:negative regulation of protein K48-linked deubiquitination"/>
    <property type="evidence" value="ECO:0007669"/>
    <property type="project" value="TreeGrafter"/>
</dbReference>
<keyword evidence="9" id="KW-1185">Reference proteome</keyword>
<dbReference type="GO" id="GO:0005737">
    <property type="term" value="C:cytoplasm"/>
    <property type="evidence" value="ECO:0007669"/>
    <property type="project" value="UniProtKB-SubCell"/>
</dbReference>
<evidence type="ECO:0000256" key="5">
    <source>
        <dbReference type="SAM" id="MobiDB-lite"/>
    </source>
</evidence>
<evidence type="ECO:0000259" key="7">
    <source>
        <dbReference type="PROSITE" id="PS50157"/>
    </source>
</evidence>
<dbReference type="InterPro" id="IPR015940">
    <property type="entry name" value="UBA"/>
</dbReference>
<evidence type="ECO:0000313" key="9">
    <source>
        <dbReference type="Proteomes" id="UP001172155"/>
    </source>
</evidence>
<dbReference type="InterPro" id="IPR013087">
    <property type="entry name" value="Znf_C2H2_type"/>
</dbReference>
<comment type="caution">
    <text evidence="8">The sequence shown here is derived from an EMBL/GenBank/DDBJ whole genome shotgun (WGS) entry which is preliminary data.</text>
</comment>
<dbReference type="InterPro" id="IPR009060">
    <property type="entry name" value="UBA-like_sf"/>
</dbReference>
<dbReference type="GO" id="GO:0031397">
    <property type="term" value="P:negative regulation of protein ubiquitination"/>
    <property type="evidence" value="ECO:0007669"/>
    <property type="project" value="TreeGrafter"/>
</dbReference>
<evidence type="ECO:0000256" key="1">
    <source>
        <dbReference type="ARBA" id="ARBA00004496"/>
    </source>
</evidence>
<dbReference type="InterPro" id="IPR001012">
    <property type="entry name" value="UBX_dom"/>
</dbReference>
<evidence type="ECO:0000256" key="3">
    <source>
        <dbReference type="ARBA" id="ARBA00023054"/>
    </source>
</evidence>
<keyword evidence="4" id="KW-0862">Zinc</keyword>
<keyword evidence="4" id="KW-0863">Zinc-finger</keyword>
<sequence length="315" mass="34460">MGQTDLEVLLDMGFEKARAELAVKKTGGLQGALNWLEENQDKSVEDLMAAAPAAAAAADDNGEGGPSITPAAEGENARSLVCNECGKKFRNNELASFHASKTDHTDFSESTDEIAPLTEEEKKARLEEMRQKLAAKRANLSVQEKEEAKMNEKIRMKSTRETQDLKEDLARKEQIKQAAKKRQEQADDVEAKRKIKAKIEADKAERKRKQDEAKAAREGRVVEEAAAPAPAPVAKPAAAAHTQARLAFQGPGGTIQKTFPADTTLLEVAQQIGSELGFEPSSFTMTFPKQTFERADFNLTLKEAKLTPSARLIVK</sequence>
<feature type="domain" description="UBX" evidence="6">
    <location>
        <begin position="252"/>
        <end position="314"/>
    </location>
</feature>
<feature type="compositionally biased region" description="Basic and acidic residues" evidence="5">
    <location>
        <begin position="143"/>
        <end position="223"/>
    </location>
</feature>